<organism evidence="3 4">
    <name type="scientific">Dokdonella koreensis DS-123</name>
    <dbReference type="NCBI Taxonomy" id="1300342"/>
    <lineage>
        <taxon>Bacteria</taxon>
        <taxon>Pseudomonadati</taxon>
        <taxon>Pseudomonadota</taxon>
        <taxon>Gammaproteobacteria</taxon>
        <taxon>Lysobacterales</taxon>
        <taxon>Rhodanobacteraceae</taxon>
        <taxon>Dokdonella</taxon>
    </lineage>
</organism>
<reference evidence="3 4" key="1">
    <citation type="submission" date="2016-04" db="EMBL/GenBank/DDBJ databases">
        <title>Complete genome sequence of Dokdonella koreensis DS-123T.</title>
        <authorList>
            <person name="Kim J.F."/>
            <person name="Lee H."/>
            <person name="Kwak M.-J."/>
        </authorList>
    </citation>
    <scope>NUCLEOTIDE SEQUENCE [LARGE SCALE GENOMIC DNA]</scope>
    <source>
        <strain evidence="3 4">DS-123</strain>
    </source>
</reference>
<evidence type="ECO:0000313" key="4">
    <source>
        <dbReference type="Proteomes" id="UP000076830"/>
    </source>
</evidence>
<keyword evidence="1" id="KW-0812">Transmembrane</keyword>
<evidence type="ECO:0000313" key="3">
    <source>
        <dbReference type="EMBL" id="ANB18428.1"/>
    </source>
</evidence>
<keyword evidence="1" id="KW-1133">Transmembrane helix</keyword>
<sequence length="258" mass="27580">MISAWLSPLRLGVLLGLAVLLAWRWLPRWSRRTALVIGLVLAWLTTPFGANLLVRLQEARAPAADACPAPTPEAIVVLGGGMAREPRSAEDYAALNVDSLRRVFAAVALHRRYPDAQWIASGASRYAIAESTTMARLAEALGVPAAALRSETASRTTWHNAQAVAALQPPLPRRVWLVTSALHMPRALYAFRAAGFDPCAAPAPGIYAGPAGPGYFLPIASAAAKSEAALHEFAGELSYRLGLFRTTDRDPQPASGER</sequence>
<dbReference type="InterPro" id="IPR051599">
    <property type="entry name" value="Cell_Envelope_Assoc"/>
</dbReference>
<dbReference type="Pfam" id="PF02698">
    <property type="entry name" value="DUF218"/>
    <property type="match status" value="1"/>
</dbReference>
<dbReference type="KEGG" id="dko:I596_2420"/>
<evidence type="ECO:0000256" key="1">
    <source>
        <dbReference type="SAM" id="Phobius"/>
    </source>
</evidence>
<gene>
    <name evidence="3" type="ORF">I596_2420</name>
</gene>
<evidence type="ECO:0000259" key="2">
    <source>
        <dbReference type="Pfam" id="PF02698"/>
    </source>
</evidence>
<dbReference type="InterPro" id="IPR003848">
    <property type="entry name" value="DUF218"/>
</dbReference>
<dbReference type="GO" id="GO:0000270">
    <property type="term" value="P:peptidoglycan metabolic process"/>
    <property type="evidence" value="ECO:0007669"/>
    <property type="project" value="TreeGrafter"/>
</dbReference>
<feature type="transmembrane region" description="Helical" evidence="1">
    <location>
        <begin position="6"/>
        <end position="26"/>
    </location>
</feature>
<dbReference type="Proteomes" id="UP000076830">
    <property type="component" value="Chromosome"/>
</dbReference>
<dbReference type="PANTHER" id="PTHR30336">
    <property type="entry name" value="INNER MEMBRANE PROTEIN, PROBABLE PERMEASE"/>
    <property type="match status" value="1"/>
</dbReference>
<dbReference type="RefSeq" id="WP_067647841.1">
    <property type="nucleotide sequence ID" value="NZ_CP015249.1"/>
</dbReference>
<dbReference type="InterPro" id="IPR014729">
    <property type="entry name" value="Rossmann-like_a/b/a_fold"/>
</dbReference>
<accession>A0A160DV74</accession>
<dbReference type="AlphaFoldDB" id="A0A160DV74"/>
<dbReference type="CDD" id="cd06259">
    <property type="entry name" value="YdcF-like"/>
    <property type="match status" value="1"/>
</dbReference>
<dbReference type="PANTHER" id="PTHR30336:SF4">
    <property type="entry name" value="ENVELOPE BIOGENESIS FACTOR ELYC"/>
    <property type="match status" value="1"/>
</dbReference>
<feature type="transmembrane region" description="Helical" evidence="1">
    <location>
        <begin position="33"/>
        <end position="54"/>
    </location>
</feature>
<name>A0A160DV74_9GAMM</name>
<proteinExistence type="predicted"/>
<protein>
    <recommendedName>
        <fullName evidence="2">DUF218 domain-containing protein</fullName>
    </recommendedName>
</protein>
<dbReference type="GO" id="GO:0043164">
    <property type="term" value="P:Gram-negative-bacterium-type cell wall biogenesis"/>
    <property type="evidence" value="ECO:0007669"/>
    <property type="project" value="TreeGrafter"/>
</dbReference>
<keyword evidence="4" id="KW-1185">Reference proteome</keyword>
<dbReference type="Gene3D" id="3.40.50.620">
    <property type="entry name" value="HUPs"/>
    <property type="match status" value="1"/>
</dbReference>
<keyword evidence="1" id="KW-0472">Membrane</keyword>
<feature type="domain" description="DUF218" evidence="2">
    <location>
        <begin position="73"/>
        <end position="235"/>
    </location>
</feature>
<dbReference type="GO" id="GO:0005886">
    <property type="term" value="C:plasma membrane"/>
    <property type="evidence" value="ECO:0007669"/>
    <property type="project" value="TreeGrafter"/>
</dbReference>
<dbReference type="EMBL" id="CP015249">
    <property type="protein sequence ID" value="ANB18428.1"/>
    <property type="molecule type" value="Genomic_DNA"/>
</dbReference>
<dbReference type="STRING" id="1300342.I596_2420"/>
<dbReference type="OrthoDB" id="9809813at2"/>